<keyword evidence="1" id="KW-1133">Transmembrane helix</keyword>
<protein>
    <submittedName>
        <fullName evidence="3">Sulfite exporter TauE/SafE family protein</fullName>
    </submittedName>
</protein>
<gene>
    <name evidence="3" type="ORF">QNI22_09605</name>
</gene>
<evidence type="ECO:0000313" key="3">
    <source>
        <dbReference type="EMBL" id="MDJ1500904.1"/>
    </source>
</evidence>
<organism evidence="3 4">
    <name type="scientific">Xanthocytophaga agilis</name>
    <dbReference type="NCBI Taxonomy" id="3048010"/>
    <lineage>
        <taxon>Bacteria</taxon>
        <taxon>Pseudomonadati</taxon>
        <taxon>Bacteroidota</taxon>
        <taxon>Cytophagia</taxon>
        <taxon>Cytophagales</taxon>
        <taxon>Rhodocytophagaceae</taxon>
        <taxon>Xanthocytophaga</taxon>
    </lineage>
</organism>
<feature type="transmembrane region" description="Helical" evidence="1">
    <location>
        <begin position="39"/>
        <end position="60"/>
    </location>
</feature>
<feature type="transmembrane region" description="Helical" evidence="1">
    <location>
        <begin position="185"/>
        <end position="209"/>
    </location>
</feature>
<comment type="caution">
    <text evidence="3">The sequence shown here is derived from an EMBL/GenBank/DDBJ whole genome shotgun (WGS) entry which is preliminary data.</text>
</comment>
<feature type="transmembrane region" description="Helical" evidence="1">
    <location>
        <begin position="150"/>
        <end position="173"/>
    </location>
</feature>
<dbReference type="PANTHER" id="PTHR42208:SF1">
    <property type="entry name" value="HEAVY METAL TRANSPORTER"/>
    <property type="match status" value="1"/>
</dbReference>
<dbReference type="PANTHER" id="PTHR42208">
    <property type="entry name" value="HEAVY METAL TRANSPORTER-RELATED"/>
    <property type="match status" value="1"/>
</dbReference>
<sequence>MNKAMYIAFITGLISSLHCMGMCGPIALALPVRSPQNAILYNFGRISTYTVLGAIFGIFGKGLYLAGIQQNLSIVLGISIIAIIIFPKLHFSFTDKFTSKVRQWFIPFFKQKSPFSMFMIGVLNGLLPCGMVYLAILGAIAMSGVMEGSLYMFLFGLGTLPMMLLVSLSKTIIKPQFRFQINKLIPVFTLCIGILFIIRGLNLGIAYVSPKIGKQEKTMSCCRPSSTLSEK</sequence>
<dbReference type="AlphaFoldDB" id="A0AAE3R3W7"/>
<evidence type="ECO:0000256" key="1">
    <source>
        <dbReference type="SAM" id="Phobius"/>
    </source>
</evidence>
<accession>A0AAE3R3W7</accession>
<proteinExistence type="predicted"/>
<dbReference type="EMBL" id="JASJOU010000002">
    <property type="protein sequence ID" value="MDJ1500904.1"/>
    <property type="molecule type" value="Genomic_DNA"/>
</dbReference>
<name>A0AAE3R3W7_9BACT</name>
<evidence type="ECO:0000259" key="2">
    <source>
        <dbReference type="Pfam" id="PF13386"/>
    </source>
</evidence>
<keyword evidence="4" id="KW-1185">Reference proteome</keyword>
<reference evidence="3" key="1">
    <citation type="submission" date="2023-05" db="EMBL/GenBank/DDBJ databases">
        <authorList>
            <person name="Zhang X."/>
        </authorList>
    </citation>
    <scope>NUCLEOTIDE SEQUENCE</scope>
    <source>
        <strain evidence="3">BD1B2-1</strain>
    </source>
</reference>
<keyword evidence="1" id="KW-0472">Membrane</keyword>
<keyword evidence="1" id="KW-0812">Transmembrane</keyword>
<feature type="transmembrane region" description="Helical" evidence="1">
    <location>
        <begin position="113"/>
        <end position="138"/>
    </location>
</feature>
<feature type="transmembrane region" description="Helical" evidence="1">
    <location>
        <begin position="72"/>
        <end position="93"/>
    </location>
</feature>
<feature type="domain" description="Urease accessory protein UreH-like transmembrane" evidence="2">
    <location>
        <begin position="7"/>
        <end position="195"/>
    </location>
</feature>
<evidence type="ECO:0000313" key="4">
    <source>
        <dbReference type="Proteomes" id="UP001232063"/>
    </source>
</evidence>
<dbReference type="InterPro" id="IPR039447">
    <property type="entry name" value="UreH-like_TM_dom"/>
</dbReference>
<dbReference type="Pfam" id="PF13386">
    <property type="entry name" value="DsbD_2"/>
    <property type="match status" value="1"/>
</dbReference>
<dbReference type="Proteomes" id="UP001232063">
    <property type="component" value="Unassembled WGS sequence"/>
</dbReference>